<evidence type="ECO:0000256" key="1">
    <source>
        <dbReference type="SAM" id="Phobius"/>
    </source>
</evidence>
<dbReference type="Proteomes" id="UP001054821">
    <property type="component" value="Chromosome 3"/>
</dbReference>
<dbReference type="EMBL" id="JAJFAZ020000003">
    <property type="protein sequence ID" value="KAI5339738.1"/>
    <property type="molecule type" value="Genomic_DNA"/>
</dbReference>
<keyword evidence="1" id="KW-0472">Membrane</keyword>
<keyword evidence="3" id="KW-1185">Reference proteome</keyword>
<protein>
    <submittedName>
        <fullName evidence="2">Uncharacterized protein</fullName>
    </submittedName>
</protein>
<dbReference type="AlphaFoldDB" id="A0AAD4WA98"/>
<accession>A0AAD4WA98</accession>
<gene>
    <name evidence="2" type="ORF">L3X38_019010</name>
</gene>
<keyword evidence="1" id="KW-1133">Transmembrane helix</keyword>
<name>A0AAD4WA98_PRUDU</name>
<keyword evidence="1" id="KW-0812">Transmembrane</keyword>
<reference evidence="2 3" key="1">
    <citation type="journal article" date="2022" name="G3 (Bethesda)">
        <title>Whole-genome sequence and methylome profiling of the almond [Prunus dulcis (Mill.) D.A. Webb] cultivar 'Nonpareil'.</title>
        <authorList>
            <person name="D'Amico-Willman K.M."/>
            <person name="Ouma W.Z."/>
            <person name="Meulia T."/>
            <person name="Sideli G.M."/>
            <person name="Gradziel T.M."/>
            <person name="Fresnedo-Ramirez J."/>
        </authorList>
    </citation>
    <scope>NUCLEOTIDE SEQUENCE [LARGE SCALE GENOMIC DNA]</scope>
    <source>
        <strain evidence="2">Clone GOH B32 T37-40</strain>
    </source>
</reference>
<proteinExistence type="predicted"/>
<organism evidence="2 3">
    <name type="scientific">Prunus dulcis</name>
    <name type="common">Almond</name>
    <name type="synonym">Amygdalus dulcis</name>
    <dbReference type="NCBI Taxonomy" id="3755"/>
    <lineage>
        <taxon>Eukaryota</taxon>
        <taxon>Viridiplantae</taxon>
        <taxon>Streptophyta</taxon>
        <taxon>Embryophyta</taxon>
        <taxon>Tracheophyta</taxon>
        <taxon>Spermatophyta</taxon>
        <taxon>Magnoliopsida</taxon>
        <taxon>eudicotyledons</taxon>
        <taxon>Gunneridae</taxon>
        <taxon>Pentapetalae</taxon>
        <taxon>rosids</taxon>
        <taxon>fabids</taxon>
        <taxon>Rosales</taxon>
        <taxon>Rosaceae</taxon>
        <taxon>Amygdaloideae</taxon>
        <taxon>Amygdaleae</taxon>
        <taxon>Prunus</taxon>
    </lineage>
</organism>
<evidence type="ECO:0000313" key="2">
    <source>
        <dbReference type="EMBL" id="KAI5339738.1"/>
    </source>
</evidence>
<sequence>MWRCYSYKPTTKLFIRSALAYLCLLSLSWFKKKPLLFFSGFSRKKIKGASLDRYKGWNVLNFLFFWH</sequence>
<evidence type="ECO:0000313" key="3">
    <source>
        <dbReference type="Proteomes" id="UP001054821"/>
    </source>
</evidence>
<feature type="transmembrane region" description="Helical" evidence="1">
    <location>
        <begin position="13"/>
        <end position="30"/>
    </location>
</feature>
<comment type="caution">
    <text evidence="2">The sequence shown here is derived from an EMBL/GenBank/DDBJ whole genome shotgun (WGS) entry which is preliminary data.</text>
</comment>